<sequence length="144" mass="15796">HCACCDTSRPASFCVLSVLSGSGSRIDCERCWRLISISSIEPALTLFWQAWPAPRTQYRLPTSRGKGRWDTHTPEYTEYCSTRRTITAVPAPPTLPRPAIARDGGTGRGGVRPPTGIAHVVRRDDSQCPSSALDADDARRDQNV</sequence>
<keyword evidence="3" id="KW-1185">Reference proteome</keyword>
<proteinExistence type="predicted"/>
<dbReference type="AlphaFoldDB" id="A0AAD7A602"/>
<name>A0AAD7A602_9AGAR</name>
<evidence type="ECO:0000256" key="1">
    <source>
        <dbReference type="SAM" id="MobiDB-lite"/>
    </source>
</evidence>
<organism evidence="2 3">
    <name type="scientific">Mycena albidolilacea</name>
    <dbReference type="NCBI Taxonomy" id="1033008"/>
    <lineage>
        <taxon>Eukaryota</taxon>
        <taxon>Fungi</taxon>
        <taxon>Dikarya</taxon>
        <taxon>Basidiomycota</taxon>
        <taxon>Agaricomycotina</taxon>
        <taxon>Agaricomycetes</taxon>
        <taxon>Agaricomycetidae</taxon>
        <taxon>Agaricales</taxon>
        <taxon>Marasmiineae</taxon>
        <taxon>Mycenaceae</taxon>
        <taxon>Mycena</taxon>
    </lineage>
</organism>
<comment type="caution">
    <text evidence="2">The sequence shown here is derived from an EMBL/GenBank/DDBJ whole genome shotgun (WGS) entry which is preliminary data.</text>
</comment>
<evidence type="ECO:0000313" key="2">
    <source>
        <dbReference type="EMBL" id="KAJ7349730.1"/>
    </source>
</evidence>
<feature type="non-terminal residue" evidence="2">
    <location>
        <position position="1"/>
    </location>
</feature>
<evidence type="ECO:0000313" key="3">
    <source>
        <dbReference type="Proteomes" id="UP001218218"/>
    </source>
</evidence>
<gene>
    <name evidence="2" type="ORF">DFH08DRAFT_1079094</name>
</gene>
<dbReference type="EMBL" id="JARIHO010000015">
    <property type="protein sequence ID" value="KAJ7349730.1"/>
    <property type="molecule type" value="Genomic_DNA"/>
</dbReference>
<protein>
    <submittedName>
        <fullName evidence="2">Uncharacterized protein</fullName>
    </submittedName>
</protein>
<accession>A0AAD7A602</accession>
<feature type="region of interest" description="Disordered" evidence="1">
    <location>
        <begin position="90"/>
        <end position="144"/>
    </location>
</feature>
<dbReference type="Proteomes" id="UP001218218">
    <property type="component" value="Unassembled WGS sequence"/>
</dbReference>
<reference evidence="2" key="1">
    <citation type="submission" date="2023-03" db="EMBL/GenBank/DDBJ databases">
        <title>Massive genome expansion in bonnet fungi (Mycena s.s.) driven by repeated elements and novel gene families across ecological guilds.</title>
        <authorList>
            <consortium name="Lawrence Berkeley National Laboratory"/>
            <person name="Harder C.B."/>
            <person name="Miyauchi S."/>
            <person name="Viragh M."/>
            <person name="Kuo A."/>
            <person name="Thoen E."/>
            <person name="Andreopoulos B."/>
            <person name="Lu D."/>
            <person name="Skrede I."/>
            <person name="Drula E."/>
            <person name="Henrissat B."/>
            <person name="Morin E."/>
            <person name="Kohler A."/>
            <person name="Barry K."/>
            <person name="LaButti K."/>
            <person name="Morin E."/>
            <person name="Salamov A."/>
            <person name="Lipzen A."/>
            <person name="Mereny Z."/>
            <person name="Hegedus B."/>
            <person name="Baldrian P."/>
            <person name="Stursova M."/>
            <person name="Weitz H."/>
            <person name="Taylor A."/>
            <person name="Grigoriev I.V."/>
            <person name="Nagy L.G."/>
            <person name="Martin F."/>
            <person name="Kauserud H."/>
        </authorList>
    </citation>
    <scope>NUCLEOTIDE SEQUENCE</scope>
    <source>
        <strain evidence="2">CBHHK002</strain>
    </source>
</reference>